<dbReference type="PANTHER" id="PTHR43479">
    <property type="entry name" value="ACREF/ENVCD OPERON REPRESSOR-RELATED"/>
    <property type="match status" value="1"/>
</dbReference>
<feature type="DNA-binding region" description="H-T-H motif" evidence="3">
    <location>
        <begin position="34"/>
        <end position="53"/>
    </location>
</feature>
<reference evidence="5 7" key="1">
    <citation type="submission" date="2021-06" db="EMBL/GenBank/DDBJ databases">
        <title>Bacillus sp. RD4P76, an endophyte from a halophyte.</title>
        <authorList>
            <person name="Sun J.-Q."/>
        </authorList>
    </citation>
    <scope>NUCLEOTIDE SEQUENCE [LARGE SCALE GENOMIC DNA]</scope>
    <source>
        <strain evidence="5 7">CGMCC 1.15917</strain>
    </source>
</reference>
<comment type="caution">
    <text evidence="5">The sequence shown here is derived from an EMBL/GenBank/DDBJ whole genome shotgun (WGS) entry which is preliminary data.</text>
</comment>
<organism evidence="5 7">
    <name type="scientific">Evansella tamaricis</name>
    <dbReference type="NCBI Taxonomy" id="2069301"/>
    <lineage>
        <taxon>Bacteria</taxon>
        <taxon>Bacillati</taxon>
        <taxon>Bacillota</taxon>
        <taxon>Bacilli</taxon>
        <taxon>Bacillales</taxon>
        <taxon>Bacillaceae</taxon>
        <taxon>Evansella</taxon>
    </lineage>
</organism>
<sequence>MKGNELDRRVLKTRQAINEALFSLMEEKRYNKITIQDIIDRANVGRSTFYSHFATKDELLFSSVEDELEILNQYIKSYIEYDGEKPRVNSVMELFEHIQEDSKIVKGLFKTESADFFFEKVEIYWNHRLEEYLQSKLPLGKNPKVPIKILTNHISSTLINLLKWWVNNNMSYTPSQMDQYFRDLINPCIDSVFYNDSTKS</sequence>
<keyword evidence="7" id="KW-1185">Reference proteome</keyword>
<protein>
    <submittedName>
        <fullName evidence="5">TetR/AcrR family transcriptional regulator</fullName>
    </submittedName>
</protein>
<evidence type="ECO:0000256" key="1">
    <source>
        <dbReference type="ARBA" id="ARBA00022491"/>
    </source>
</evidence>
<evidence type="ECO:0000313" key="7">
    <source>
        <dbReference type="Proteomes" id="UP000784880"/>
    </source>
</evidence>
<name>A0ABS6JD65_9BACI</name>
<dbReference type="InterPro" id="IPR039532">
    <property type="entry name" value="TetR_C_Firmicutes"/>
</dbReference>
<accession>A0ABS6JD65</accession>
<dbReference type="EMBL" id="JAHQCS010000077">
    <property type="protein sequence ID" value="MBU9711610.1"/>
    <property type="molecule type" value="Genomic_DNA"/>
</dbReference>
<dbReference type="Pfam" id="PF14278">
    <property type="entry name" value="TetR_C_8"/>
    <property type="match status" value="1"/>
</dbReference>
<dbReference type="PANTHER" id="PTHR43479:SF7">
    <property type="entry name" value="TETR-FAMILY TRANSCRIPTIONAL REGULATOR"/>
    <property type="match status" value="1"/>
</dbReference>
<keyword evidence="2 3" id="KW-0238">DNA-binding</keyword>
<keyword evidence="1" id="KW-0678">Repressor</keyword>
<proteinExistence type="predicted"/>
<evidence type="ECO:0000256" key="3">
    <source>
        <dbReference type="PROSITE-ProRule" id="PRU00335"/>
    </source>
</evidence>
<evidence type="ECO:0000313" key="5">
    <source>
        <dbReference type="EMBL" id="MBU9711610.1"/>
    </source>
</evidence>
<evidence type="ECO:0000256" key="2">
    <source>
        <dbReference type="ARBA" id="ARBA00023125"/>
    </source>
</evidence>
<dbReference type="EMBL" id="JAHQCS010000130">
    <property type="protein sequence ID" value="MBU9713239.1"/>
    <property type="molecule type" value="Genomic_DNA"/>
</dbReference>
<dbReference type="InterPro" id="IPR001647">
    <property type="entry name" value="HTH_TetR"/>
</dbReference>
<gene>
    <name evidence="5" type="ORF">KS419_07670</name>
    <name evidence="6" type="ORF">KS419_16025</name>
</gene>
<evidence type="ECO:0000259" key="4">
    <source>
        <dbReference type="PROSITE" id="PS50977"/>
    </source>
</evidence>
<dbReference type="PROSITE" id="PS50977">
    <property type="entry name" value="HTH_TETR_2"/>
    <property type="match status" value="1"/>
</dbReference>
<dbReference type="Pfam" id="PF00440">
    <property type="entry name" value="TetR_N"/>
    <property type="match status" value="1"/>
</dbReference>
<evidence type="ECO:0000313" key="6">
    <source>
        <dbReference type="EMBL" id="MBU9713239.1"/>
    </source>
</evidence>
<dbReference type="InterPro" id="IPR050624">
    <property type="entry name" value="HTH-type_Tx_Regulator"/>
</dbReference>
<dbReference type="RefSeq" id="WP_217065579.1">
    <property type="nucleotide sequence ID" value="NZ_JAHQCS010000077.1"/>
</dbReference>
<feature type="domain" description="HTH tetR-type" evidence="4">
    <location>
        <begin position="11"/>
        <end position="71"/>
    </location>
</feature>
<dbReference type="Proteomes" id="UP000784880">
    <property type="component" value="Unassembled WGS sequence"/>
</dbReference>